<keyword evidence="3" id="KW-1185">Reference proteome</keyword>
<comment type="caution">
    <text evidence="2">The sequence shown here is derived from an EMBL/GenBank/DDBJ whole genome shotgun (WGS) entry which is preliminary data.</text>
</comment>
<gene>
    <name evidence="2" type="ORF">AMORRO_LOCUS8281</name>
</gene>
<reference evidence="2" key="1">
    <citation type="submission" date="2021-06" db="EMBL/GenBank/DDBJ databases">
        <authorList>
            <person name="Kallberg Y."/>
            <person name="Tangrot J."/>
            <person name="Rosling A."/>
        </authorList>
    </citation>
    <scope>NUCLEOTIDE SEQUENCE</scope>
    <source>
        <strain evidence="2">CL551</strain>
    </source>
</reference>
<sequence>ISDESKEIQNSTPSERANEIEREQISPSKNKGVGSSLKCQPYFKLATDKVTINIKSNNAREINSSIFCLTWK</sequence>
<feature type="region of interest" description="Disordered" evidence="1">
    <location>
        <begin position="1"/>
        <end position="35"/>
    </location>
</feature>
<dbReference type="AlphaFoldDB" id="A0A9N9CVA6"/>
<organism evidence="2 3">
    <name type="scientific">Acaulospora morrowiae</name>
    <dbReference type="NCBI Taxonomy" id="94023"/>
    <lineage>
        <taxon>Eukaryota</taxon>
        <taxon>Fungi</taxon>
        <taxon>Fungi incertae sedis</taxon>
        <taxon>Mucoromycota</taxon>
        <taxon>Glomeromycotina</taxon>
        <taxon>Glomeromycetes</taxon>
        <taxon>Diversisporales</taxon>
        <taxon>Acaulosporaceae</taxon>
        <taxon>Acaulospora</taxon>
    </lineage>
</organism>
<evidence type="ECO:0000313" key="3">
    <source>
        <dbReference type="Proteomes" id="UP000789342"/>
    </source>
</evidence>
<name>A0A9N9CVA6_9GLOM</name>
<dbReference type="EMBL" id="CAJVPV010006914">
    <property type="protein sequence ID" value="CAG8612420.1"/>
    <property type="molecule type" value="Genomic_DNA"/>
</dbReference>
<protein>
    <submittedName>
        <fullName evidence="2">4364_t:CDS:1</fullName>
    </submittedName>
</protein>
<evidence type="ECO:0000313" key="2">
    <source>
        <dbReference type="EMBL" id="CAG8612420.1"/>
    </source>
</evidence>
<evidence type="ECO:0000256" key="1">
    <source>
        <dbReference type="SAM" id="MobiDB-lite"/>
    </source>
</evidence>
<accession>A0A9N9CVA6</accession>
<dbReference type="Proteomes" id="UP000789342">
    <property type="component" value="Unassembled WGS sequence"/>
</dbReference>
<proteinExistence type="predicted"/>
<feature type="non-terminal residue" evidence="2">
    <location>
        <position position="1"/>
    </location>
</feature>